<evidence type="ECO:0000259" key="5">
    <source>
        <dbReference type="Pfam" id="PF13178"/>
    </source>
</evidence>
<dbReference type="Pfam" id="PF13178">
    <property type="entry name" value="DUF4005"/>
    <property type="match status" value="1"/>
</dbReference>
<keyword evidence="1" id="KW-0112">Calmodulin-binding</keyword>
<dbReference type="OrthoDB" id="1101566at2759"/>
<reference evidence="6" key="2">
    <citation type="journal article" date="2023" name="Int. J. Mol. Sci.">
        <title>De Novo Assembly and Annotation of 11 Diverse Shrub Willow (Salix) Genomes Reveals Novel Gene Organization in Sex-Linked Regions.</title>
        <authorList>
            <person name="Hyden B."/>
            <person name="Feng K."/>
            <person name="Yates T.B."/>
            <person name="Jawdy S."/>
            <person name="Cereghino C."/>
            <person name="Smart L.B."/>
            <person name="Muchero W."/>
        </authorList>
    </citation>
    <scope>NUCLEOTIDE SEQUENCE</scope>
    <source>
        <tissue evidence="6">Shoot tip</tissue>
    </source>
</reference>
<evidence type="ECO:0000313" key="6">
    <source>
        <dbReference type="EMBL" id="KAJ6749150.1"/>
    </source>
</evidence>
<evidence type="ECO:0000256" key="2">
    <source>
        <dbReference type="ARBA" id="ARBA00024341"/>
    </source>
</evidence>
<comment type="subunit">
    <text evidence="3">Binds to multiple calmodulin (CaM) in the presence of Ca(2+) and CaM-like proteins.</text>
</comment>
<dbReference type="InterPro" id="IPR000048">
    <property type="entry name" value="IQ_motif_EF-hand-BS"/>
</dbReference>
<comment type="similarity">
    <text evidence="2">Belongs to the IQD family.</text>
</comment>
<feature type="region of interest" description="Disordered" evidence="4">
    <location>
        <begin position="563"/>
        <end position="693"/>
    </location>
</feature>
<dbReference type="SMART" id="SM00015">
    <property type="entry name" value="IQ"/>
    <property type="match status" value="2"/>
</dbReference>
<feature type="compositionally biased region" description="Polar residues" evidence="4">
    <location>
        <begin position="647"/>
        <end position="662"/>
    </location>
</feature>
<dbReference type="Pfam" id="PF00612">
    <property type="entry name" value="IQ"/>
    <property type="match status" value="2"/>
</dbReference>
<keyword evidence="7" id="KW-1185">Reference proteome</keyword>
<feature type="compositionally biased region" description="Basic and acidic residues" evidence="4">
    <location>
        <begin position="573"/>
        <end position="585"/>
    </location>
</feature>
<dbReference type="GO" id="GO:0005516">
    <property type="term" value="F:calmodulin binding"/>
    <property type="evidence" value="ECO:0007669"/>
    <property type="project" value="UniProtKB-KW"/>
</dbReference>
<dbReference type="AlphaFoldDB" id="A0A9Q0VHW5"/>
<sequence length="720" mass="79140">MGDRYGLWAEEHVGSKQSPSALLPRSTPTLPLNSSVALVHHPARRECFENEEAVSLLDTSPEVTAPMQSIRGIIQSGWHPCSVQTTEYTDSRVHRRPSKESSVSILAEQTGAMGRKSPAKWIKTVLFGKKSSKSLTVKRREKTVNEKETLVSDRALEADLNSVPPVVTWTAPTTTNITERMLEPESRETTELSHDGGILSAENQDANHSQLYTPDIPPSDAEKMRLDEAATIAQAAFRGFMARRAFQALKGIIRLQALIRGHLVRRQAVATLCCVLGVVKLQAVARGRMVRNSEIGYEVHKICSLVKLPEGNLAHSSGVGIQMAKLSSNAFVRKLLAPSPTVMPLQLPYDSMEPNSAAHWLECWSVSCFWKPVPQRKKINYSKTQRKQSNGQIVEAETGRPKRSVRRVPAANVDSTSVQAASEFEKPKRNVRRVSSHPADSAENSQIELEKVKRNLRKVNNPVIENSACSEVEIEKPKQGLEKASITSDDNVLGWSASNSAVKMKKEATLTTSNVSDTVKNNPNLMSKLPDAETADEPVEMIKAMESSQDDQAEASVDTGGIVENMQTNGHPKHQDDPTINENHKTAKKPSLTLKPERVENGLQSSPSLPSYMAATESAKAKLRMQGSPRFNQDRVEINNITRRHSLPSSTNSKISSESPRTQRAVHGSGKGGNKSDKSLLSSRDGNANKGAQPEWRSWCKIMGNSETWSIAGWGVLALF</sequence>
<organism evidence="6 7">
    <name type="scientific">Salix purpurea</name>
    <name type="common">Purple osier willow</name>
    <dbReference type="NCBI Taxonomy" id="77065"/>
    <lineage>
        <taxon>Eukaryota</taxon>
        <taxon>Viridiplantae</taxon>
        <taxon>Streptophyta</taxon>
        <taxon>Embryophyta</taxon>
        <taxon>Tracheophyta</taxon>
        <taxon>Spermatophyta</taxon>
        <taxon>Magnoliopsida</taxon>
        <taxon>eudicotyledons</taxon>
        <taxon>Gunneridae</taxon>
        <taxon>Pentapetalae</taxon>
        <taxon>rosids</taxon>
        <taxon>fabids</taxon>
        <taxon>Malpighiales</taxon>
        <taxon>Salicaceae</taxon>
        <taxon>Saliceae</taxon>
        <taxon>Salix</taxon>
    </lineage>
</organism>
<dbReference type="PANTHER" id="PTHR32295">
    <property type="entry name" value="IQ-DOMAIN 5-RELATED"/>
    <property type="match status" value="1"/>
</dbReference>
<evidence type="ECO:0000256" key="4">
    <source>
        <dbReference type="SAM" id="MobiDB-lite"/>
    </source>
</evidence>
<dbReference type="Proteomes" id="UP001151532">
    <property type="component" value="Chromosome 12"/>
</dbReference>
<comment type="caution">
    <text evidence="6">The sequence shown here is derived from an EMBL/GenBank/DDBJ whole genome shotgun (WGS) entry which is preliminary data.</text>
</comment>
<feature type="region of interest" description="Disordered" evidence="4">
    <location>
        <begin position="390"/>
        <end position="418"/>
    </location>
</feature>
<dbReference type="PANTHER" id="PTHR32295:SF281">
    <property type="entry name" value="PROTEIN IQ-DOMAIN 31"/>
    <property type="match status" value="1"/>
</dbReference>
<name>A0A9Q0VHW5_SALPP</name>
<evidence type="ECO:0000256" key="1">
    <source>
        <dbReference type="ARBA" id="ARBA00022860"/>
    </source>
</evidence>
<evidence type="ECO:0000313" key="7">
    <source>
        <dbReference type="Proteomes" id="UP001151532"/>
    </source>
</evidence>
<protein>
    <submittedName>
        <fullName evidence="6">IQ-DOMAIN 5-RELATED</fullName>
    </submittedName>
</protein>
<proteinExistence type="inferred from homology"/>
<evidence type="ECO:0000256" key="3">
    <source>
        <dbReference type="ARBA" id="ARBA00024378"/>
    </source>
</evidence>
<dbReference type="EMBL" id="JAPFFK010000008">
    <property type="protein sequence ID" value="KAJ6749150.1"/>
    <property type="molecule type" value="Genomic_DNA"/>
</dbReference>
<dbReference type="PROSITE" id="PS50096">
    <property type="entry name" value="IQ"/>
    <property type="match status" value="2"/>
</dbReference>
<accession>A0A9Q0VHW5</accession>
<dbReference type="CDD" id="cd23767">
    <property type="entry name" value="IQCD"/>
    <property type="match status" value="1"/>
</dbReference>
<feature type="domain" description="DUF4005" evidence="5">
    <location>
        <begin position="583"/>
        <end position="676"/>
    </location>
</feature>
<reference evidence="6" key="1">
    <citation type="submission" date="2022-11" db="EMBL/GenBank/DDBJ databases">
        <authorList>
            <person name="Hyden B.L."/>
            <person name="Feng K."/>
            <person name="Yates T."/>
            <person name="Jawdy S."/>
            <person name="Smart L.B."/>
            <person name="Muchero W."/>
        </authorList>
    </citation>
    <scope>NUCLEOTIDE SEQUENCE</scope>
    <source>
        <tissue evidence="6">Shoot tip</tissue>
    </source>
</reference>
<gene>
    <name evidence="6" type="ORF">OIU79_030111</name>
</gene>
<dbReference type="InterPro" id="IPR025064">
    <property type="entry name" value="DUF4005"/>
</dbReference>
<dbReference type="Gene3D" id="1.20.5.190">
    <property type="match status" value="1"/>
</dbReference>